<keyword evidence="3" id="KW-1185">Reference proteome</keyword>
<accession>A0A835YA91</accession>
<dbReference type="Proteomes" id="UP000612055">
    <property type="component" value="Unassembled WGS sequence"/>
</dbReference>
<reference evidence="2" key="1">
    <citation type="journal article" date="2020" name="bioRxiv">
        <title>Comparative genomics of Chlamydomonas.</title>
        <authorList>
            <person name="Craig R.J."/>
            <person name="Hasan A.R."/>
            <person name="Ness R.W."/>
            <person name="Keightley P.D."/>
        </authorList>
    </citation>
    <scope>NUCLEOTIDE SEQUENCE</scope>
    <source>
        <strain evidence="2">CCAP 11/70</strain>
    </source>
</reference>
<protein>
    <submittedName>
        <fullName evidence="2">Uncharacterized protein</fullName>
    </submittedName>
</protein>
<feature type="region of interest" description="Disordered" evidence="1">
    <location>
        <begin position="267"/>
        <end position="315"/>
    </location>
</feature>
<feature type="compositionally biased region" description="Acidic residues" evidence="1">
    <location>
        <begin position="564"/>
        <end position="583"/>
    </location>
</feature>
<evidence type="ECO:0000313" key="3">
    <source>
        <dbReference type="Proteomes" id="UP000612055"/>
    </source>
</evidence>
<evidence type="ECO:0000256" key="1">
    <source>
        <dbReference type="SAM" id="MobiDB-lite"/>
    </source>
</evidence>
<evidence type="ECO:0000313" key="2">
    <source>
        <dbReference type="EMBL" id="KAG2498014.1"/>
    </source>
</evidence>
<proteinExistence type="predicted"/>
<feature type="compositionally biased region" description="Gly residues" evidence="1">
    <location>
        <begin position="242"/>
        <end position="253"/>
    </location>
</feature>
<feature type="compositionally biased region" description="Basic residues" evidence="1">
    <location>
        <begin position="590"/>
        <end position="608"/>
    </location>
</feature>
<comment type="caution">
    <text evidence="2">The sequence shown here is derived from an EMBL/GenBank/DDBJ whole genome shotgun (WGS) entry which is preliminary data.</text>
</comment>
<dbReference type="EMBL" id="JAEHOE010000012">
    <property type="protein sequence ID" value="KAG2498014.1"/>
    <property type="molecule type" value="Genomic_DNA"/>
</dbReference>
<dbReference type="AlphaFoldDB" id="A0A835YA91"/>
<sequence>MADDFVAASWNFPSMRFNSDVLVGGQPDHFLHIRRASRLESNPLLHNPVFSNCTLPVIFTTHWPYNFGEVVARLVGNLDVFLRKKPMADNRVTLVLATPLGLGLLPFHDALLAPFSARGPPVALGELEALAGRPRWPAAWAAEGVAVGCFETALYCQFGEYVEGIMDVARSLLPELLPYLPPDPLGFGSSEEAGMKAVAALPLESWDSHALGRRRRRRRAVRSAGTAQAGPWLPDFKLKAGKGPGPGAGAGEGAEGLRRQLLGLGARARAPQRPGSHQPPARVSSGQARHAQHAPWKAGGTGAGEEVQPLPPLRRDPTFRVALEARTEGATRNILNVHDLMSACMRANAEGFHAGRFSGVSCRVLTTRETPELHGVNRVYANIAAARSAHLFVAVHGAAAVNAAFMEEGGHTGLLEIRPCFFGSEHCDWANGFMYEFMEGCGFPIRVFGYNVEDPRQCRVAEYEEPGFGTARAADVSCSYCARDQHIRPDPTQFMEFLRYAASLLDGRSGDARTPQPRSKESAFGAAYRAHRTQAYALPNGSLALGGACHDTQGEFGLDWGPDLGEEGGVEGVEGQEGEEGEGEGERRHLAGRHPRGVPSGQRRRRLGARSGPGQWLWKVQESRSG</sequence>
<feature type="compositionally biased region" description="Basic residues" evidence="1">
    <location>
        <begin position="212"/>
        <end position="221"/>
    </location>
</feature>
<feature type="region of interest" description="Disordered" evidence="1">
    <location>
        <begin position="212"/>
        <end position="253"/>
    </location>
</feature>
<name>A0A835YA91_9CHLO</name>
<feature type="region of interest" description="Disordered" evidence="1">
    <location>
        <begin position="556"/>
        <end position="626"/>
    </location>
</feature>
<gene>
    <name evidence="2" type="ORF">HYH03_004272</name>
</gene>
<organism evidence="2 3">
    <name type="scientific">Edaphochlamys debaryana</name>
    <dbReference type="NCBI Taxonomy" id="47281"/>
    <lineage>
        <taxon>Eukaryota</taxon>
        <taxon>Viridiplantae</taxon>
        <taxon>Chlorophyta</taxon>
        <taxon>core chlorophytes</taxon>
        <taxon>Chlorophyceae</taxon>
        <taxon>CS clade</taxon>
        <taxon>Chlamydomonadales</taxon>
        <taxon>Chlamydomonadales incertae sedis</taxon>
        <taxon>Edaphochlamys</taxon>
    </lineage>
</organism>